<organism evidence="1 2">
    <name type="scientific">Paragonimus skrjabini miyazakii</name>
    <dbReference type="NCBI Taxonomy" id="59628"/>
    <lineage>
        <taxon>Eukaryota</taxon>
        <taxon>Metazoa</taxon>
        <taxon>Spiralia</taxon>
        <taxon>Lophotrochozoa</taxon>
        <taxon>Platyhelminthes</taxon>
        <taxon>Trematoda</taxon>
        <taxon>Digenea</taxon>
        <taxon>Plagiorchiida</taxon>
        <taxon>Troglotremata</taxon>
        <taxon>Troglotrematidae</taxon>
        <taxon>Paragonimus</taxon>
    </lineage>
</organism>
<dbReference type="AlphaFoldDB" id="A0A8S9YCW9"/>
<evidence type="ECO:0000313" key="1">
    <source>
        <dbReference type="EMBL" id="KAF7234171.1"/>
    </source>
</evidence>
<accession>A0A8S9YCW9</accession>
<comment type="caution">
    <text evidence="1">The sequence shown here is derived from an EMBL/GenBank/DDBJ whole genome shotgun (WGS) entry which is preliminary data.</text>
</comment>
<keyword evidence="2" id="KW-1185">Reference proteome</keyword>
<gene>
    <name evidence="1" type="ORF">EG68_12399</name>
</gene>
<name>A0A8S9YCW9_9TREM</name>
<dbReference type="Proteomes" id="UP000822476">
    <property type="component" value="Unassembled WGS sequence"/>
</dbReference>
<dbReference type="EMBL" id="JTDE01011657">
    <property type="protein sequence ID" value="KAF7234171.1"/>
    <property type="molecule type" value="Genomic_DNA"/>
</dbReference>
<sequence>MITEIDRLSNNSDAREVEDYLERFDIWCLTKSDLDEKKKVAFFLHFIGTEAYALVKNLAFPESPINCFYHTLKKILLQHFKPVNFVAVERAKFNVLIRFEA</sequence>
<protein>
    <submittedName>
        <fullName evidence="1">Uncharacterized protein</fullName>
    </submittedName>
</protein>
<evidence type="ECO:0000313" key="2">
    <source>
        <dbReference type="Proteomes" id="UP000822476"/>
    </source>
</evidence>
<reference evidence="1" key="1">
    <citation type="submission" date="2019-07" db="EMBL/GenBank/DDBJ databases">
        <title>Annotation for the trematode Paragonimus miyazaki's.</title>
        <authorList>
            <person name="Choi Y.-J."/>
        </authorList>
    </citation>
    <scope>NUCLEOTIDE SEQUENCE</scope>
    <source>
        <strain evidence="1">Japan</strain>
    </source>
</reference>
<proteinExistence type="predicted"/>
<dbReference type="OrthoDB" id="10064127at2759"/>